<feature type="compositionally biased region" description="Basic and acidic residues" evidence="1">
    <location>
        <begin position="29"/>
        <end position="44"/>
    </location>
</feature>
<dbReference type="Proteomes" id="UP000292702">
    <property type="component" value="Unassembled WGS sequence"/>
</dbReference>
<comment type="caution">
    <text evidence="2">The sequence shown here is derived from an EMBL/GenBank/DDBJ whole genome shotgun (WGS) entry which is preliminary data.</text>
</comment>
<name>A0A4V2MV07_9APHY</name>
<dbReference type="OrthoDB" id="2803878at2759"/>
<proteinExistence type="predicted"/>
<evidence type="ECO:0000313" key="2">
    <source>
        <dbReference type="EMBL" id="TCD60597.1"/>
    </source>
</evidence>
<evidence type="ECO:0000256" key="1">
    <source>
        <dbReference type="SAM" id="MobiDB-lite"/>
    </source>
</evidence>
<accession>A0A4V2MV07</accession>
<keyword evidence="3" id="KW-1185">Reference proteome</keyword>
<feature type="region of interest" description="Disordered" evidence="1">
    <location>
        <begin position="1"/>
        <end position="66"/>
    </location>
</feature>
<dbReference type="AlphaFoldDB" id="A0A4V2MV07"/>
<dbReference type="EMBL" id="RWJN01000571">
    <property type="protein sequence ID" value="TCD60597.1"/>
    <property type="molecule type" value="Genomic_DNA"/>
</dbReference>
<feature type="compositionally biased region" description="Basic and acidic residues" evidence="1">
    <location>
        <begin position="51"/>
        <end position="64"/>
    </location>
</feature>
<gene>
    <name evidence="2" type="ORF">EIP91_009828</name>
</gene>
<evidence type="ECO:0000313" key="3">
    <source>
        <dbReference type="Proteomes" id="UP000292702"/>
    </source>
</evidence>
<reference evidence="2 3" key="1">
    <citation type="submission" date="2018-11" db="EMBL/GenBank/DDBJ databases">
        <title>Genome assembly of Steccherinum ochraceum LE-BIN_3174, the white-rot fungus of the Steccherinaceae family (The Residual Polyporoid clade, Polyporales, Basidiomycota).</title>
        <authorList>
            <person name="Fedorova T.V."/>
            <person name="Glazunova O.A."/>
            <person name="Landesman E.O."/>
            <person name="Moiseenko K.V."/>
            <person name="Psurtseva N.V."/>
            <person name="Savinova O.S."/>
            <person name="Shakhova N.V."/>
            <person name="Tyazhelova T.V."/>
            <person name="Vasina D.V."/>
        </authorList>
    </citation>
    <scope>NUCLEOTIDE SEQUENCE [LARGE SCALE GENOMIC DNA]</scope>
    <source>
        <strain evidence="2 3">LE-BIN_3174</strain>
    </source>
</reference>
<organism evidence="2 3">
    <name type="scientific">Steccherinum ochraceum</name>
    <dbReference type="NCBI Taxonomy" id="92696"/>
    <lineage>
        <taxon>Eukaryota</taxon>
        <taxon>Fungi</taxon>
        <taxon>Dikarya</taxon>
        <taxon>Basidiomycota</taxon>
        <taxon>Agaricomycotina</taxon>
        <taxon>Agaricomycetes</taxon>
        <taxon>Polyporales</taxon>
        <taxon>Steccherinaceae</taxon>
        <taxon>Steccherinum</taxon>
    </lineage>
</organism>
<protein>
    <submittedName>
        <fullName evidence="2">Uncharacterized protein</fullName>
    </submittedName>
</protein>
<sequence>MPPENDHQPPAESQDIPGSGAGSAPGFPPHEDADGPSAKEPRDPSKKKRAKENSGNDDEKKDPVAADSVSRRIAAVLEIGLQPPLDEAEIFRLVMYGRTSSVPSEETKAMGRILRGFGIMDLNIWRNLFATHAHDARTHDDMREELRQIDELVDLGDRLIMREQEIKRLLNEGDAASYGLFTLRQVEGLKFAKDWKATAGRGSRKFKQSYNERIFALHHIELREMTPQQLSEALTTGGAWDDMFTHWKRQNEITVTTRNQILTLYNACGAVVLLDAIWDIRTHRTKGFPELCDAVYESLIANADPKDEHPLALTRFHENTCTLIALVLKRLNLPEIRAHVLAFLQEHPPSFTLAH</sequence>